<sequence>MEILGNYNPAMGIEKISLDKKKLAEWQTKGALTSNAVSQLLNGEYKYERYIGNLKKGQKASSGNENTVKDSAEEQSSAQEE</sequence>
<feature type="region of interest" description="Disordered" evidence="1">
    <location>
        <begin position="56"/>
        <end position="81"/>
    </location>
</feature>
<evidence type="ECO:0008006" key="4">
    <source>
        <dbReference type="Google" id="ProtNLM"/>
    </source>
</evidence>
<name>A0A1F4W251_UNCKA</name>
<reference evidence="2 3" key="1">
    <citation type="journal article" date="2016" name="Nat. Commun.">
        <title>Thousands of microbial genomes shed light on interconnected biogeochemical processes in an aquifer system.</title>
        <authorList>
            <person name="Anantharaman K."/>
            <person name="Brown C.T."/>
            <person name="Hug L.A."/>
            <person name="Sharon I."/>
            <person name="Castelle C.J."/>
            <person name="Probst A.J."/>
            <person name="Thomas B.C."/>
            <person name="Singh A."/>
            <person name="Wilkins M.J."/>
            <person name="Karaoz U."/>
            <person name="Brodie E.L."/>
            <person name="Williams K.H."/>
            <person name="Hubbard S.S."/>
            <person name="Banfield J.F."/>
        </authorList>
    </citation>
    <scope>NUCLEOTIDE SEQUENCE [LARGE SCALE GENOMIC DNA]</scope>
</reference>
<protein>
    <recommendedName>
        <fullName evidence="4">30S ribosomal protein S16</fullName>
    </recommendedName>
</protein>
<gene>
    <name evidence="2" type="ORF">A2264_01790</name>
</gene>
<dbReference type="SUPFAM" id="SSF54565">
    <property type="entry name" value="Ribosomal protein S16"/>
    <property type="match status" value="1"/>
</dbReference>
<dbReference type="Proteomes" id="UP000176614">
    <property type="component" value="Unassembled WGS sequence"/>
</dbReference>
<proteinExistence type="predicted"/>
<dbReference type="Gene3D" id="3.30.1320.10">
    <property type="match status" value="1"/>
</dbReference>
<accession>A0A1F4W251</accession>
<dbReference type="InterPro" id="IPR023803">
    <property type="entry name" value="Ribosomal_bS16_dom_sf"/>
</dbReference>
<evidence type="ECO:0000256" key="1">
    <source>
        <dbReference type="SAM" id="MobiDB-lite"/>
    </source>
</evidence>
<dbReference type="AlphaFoldDB" id="A0A1F4W251"/>
<organism evidence="2 3">
    <name type="scientific">candidate division WWE3 bacterium RIFOXYA2_FULL_46_9</name>
    <dbReference type="NCBI Taxonomy" id="1802636"/>
    <lineage>
        <taxon>Bacteria</taxon>
        <taxon>Katanobacteria</taxon>
    </lineage>
</organism>
<evidence type="ECO:0000313" key="2">
    <source>
        <dbReference type="EMBL" id="OGC63440.1"/>
    </source>
</evidence>
<comment type="caution">
    <text evidence="2">The sequence shown here is derived from an EMBL/GenBank/DDBJ whole genome shotgun (WGS) entry which is preliminary data.</text>
</comment>
<evidence type="ECO:0000313" key="3">
    <source>
        <dbReference type="Proteomes" id="UP000176614"/>
    </source>
</evidence>
<dbReference type="EMBL" id="MEVT01000006">
    <property type="protein sequence ID" value="OGC63440.1"/>
    <property type="molecule type" value="Genomic_DNA"/>
</dbReference>